<reference evidence="3 4" key="1">
    <citation type="submission" date="2019-09" db="EMBL/GenBank/DDBJ databases">
        <title>Draft genome of the ectomycorrhizal ascomycete Sphaerosporella brunnea.</title>
        <authorList>
            <consortium name="DOE Joint Genome Institute"/>
            <person name="Benucci G.M."/>
            <person name="Marozzi G."/>
            <person name="Antonielli L."/>
            <person name="Sanchez S."/>
            <person name="Marco P."/>
            <person name="Wang X."/>
            <person name="Falini L.B."/>
            <person name="Barry K."/>
            <person name="Haridas S."/>
            <person name="Lipzen A."/>
            <person name="Labutti K."/>
            <person name="Grigoriev I.V."/>
            <person name="Murat C."/>
            <person name="Martin F."/>
            <person name="Albertini E."/>
            <person name="Donnini D."/>
            <person name="Bonito G."/>
        </authorList>
    </citation>
    <scope>NUCLEOTIDE SEQUENCE [LARGE SCALE GENOMIC DNA]</scope>
    <source>
        <strain evidence="3 4">Sb_GMNB300</strain>
    </source>
</reference>
<dbReference type="PANTHER" id="PTHR24096:SF265">
    <property type="entry name" value="ENZYME, PUTATIVE (AFU_ORTHOLOGUE AFUA_5G14270)-RELATED"/>
    <property type="match status" value="1"/>
</dbReference>
<gene>
    <name evidence="3" type="ORF">FN846DRAFT_997341</name>
</gene>
<sequence>MTLKKERKVASRYYQLLTGHTTTASYLKNKPRNTASEEHWFCLSGKWQSREHLFKECNRWAPQIRALWHSLEKQLCAGLKAAGLKMGNTLLHSFNDNNFPLVVLGTIVAGRIWTAINPAYTSGELSHHIRAASVKWIISEPKILDNIRAAGDQCGIVLENYRVLDNLPSQSVPQGHRSWKTFHNHERQIGSDSSTRTPVAMRLFSSGTTGLPKAAHISHRKLIAQDQAAFSYRPPAYKPSLCLTLPMFHAAIFAIAHVGILKGGHRALVMRCFELPV</sequence>
<keyword evidence="4" id="KW-1185">Reference proteome</keyword>
<dbReference type="EMBL" id="VXIS01000277">
    <property type="protein sequence ID" value="KAA8895259.1"/>
    <property type="molecule type" value="Genomic_DNA"/>
</dbReference>
<evidence type="ECO:0000256" key="1">
    <source>
        <dbReference type="SAM" id="Phobius"/>
    </source>
</evidence>
<dbReference type="GO" id="GO:0016405">
    <property type="term" value="F:CoA-ligase activity"/>
    <property type="evidence" value="ECO:0007669"/>
    <property type="project" value="TreeGrafter"/>
</dbReference>
<feature type="transmembrane region" description="Helical" evidence="1">
    <location>
        <begin position="243"/>
        <end position="261"/>
    </location>
</feature>
<dbReference type="InParanoid" id="A0A5J5EJP2"/>
<keyword evidence="1" id="KW-0812">Transmembrane</keyword>
<dbReference type="Pfam" id="PF00501">
    <property type="entry name" value="AMP-binding"/>
    <property type="match status" value="1"/>
</dbReference>
<organism evidence="3 4">
    <name type="scientific">Sphaerosporella brunnea</name>
    <dbReference type="NCBI Taxonomy" id="1250544"/>
    <lineage>
        <taxon>Eukaryota</taxon>
        <taxon>Fungi</taxon>
        <taxon>Dikarya</taxon>
        <taxon>Ascomycota</taxon>
        <taxon>Pezizomycotina</taxon>
        <taxon>Pezizomycetes</taxon>
        <taxon>Pezizales</taxon>
        <taxon>Pyronemataceae</taxon>
        <taxon>Sphaerosporella</taxon>
    </lineage>
</organism>
<accession>A0A5J5EJP2</accession>
<keyword evidence="1" id="KW-0472">Membrane</keyword>
<dbReference type="OrthoDB" id="6509636at2759"/>
<feature type="domain" description="AMP-dependent synthetase/ligase" evidence="2">
    <location>
        <begin position="74"/>
        <end position="273"/>
    </location>
</feature>
<keyword evidence="1" id="KW-1133">Transmembrane helix</keyword>
<protein>
    <recommendedName>
        <fullName evidence="2">AMP-dependent synthetase/ligase domain-containing protein</fullName>
    </recommendedName>
</protein>
<dbReference type="AlphaFoldDB" id="A0A5J5EJP2"/>
<dbReference type="Proteomes" id="UP000326924">
    <property type="component" value="Unassembled WGS sequence"/>
</dbReference>
<dbReference type="SUPFAM" id="SSF56801">
    <property type="entry name" value="Acetyl-CoA synthetase-like"/>
    <property type="match status" value="1"/>
</dbReference>
<proteinExistence type="predicted"/>
<dbReference type="PANTHER" id="PTHR24096">
    <property type="entry name" value="LONG-CHAIN-FATTY-ACID--COA LIGASE"/>
    <property type="match status" value="1"/>
</dbReference>
<name>A0A5J5EJP2_9PEZI</name>
<dbReference type="GO" id="GO:0019748">
    <property type="term" value="P:secondary metabolic process"/>
    <property type="evidence" value="ECO:0007669"/>
    <property type="project" value="TreeGrafter"/>
</dbReference>
<comment type="caution">
    <text evidence="3">The sequence shown here is derived from an EMBL/GenBank/DDBJ whole genome shotgun (WGS) entry which is preliminary data.</text>
</comment>
<dbReference type="InterPro" id="IPR000873">
    <property type="entry name" value="AMP-dep_synth/lig_dom"/>
</dbReference>
<dbReference type="Gene3D" id="3.40.50.980">
    <property type="match status" value="2"/>
</dbReference>
<evidence type="ECO:0000259" key="2">
    <source>
        <dbReference type="Pfam" id="PF00501"/>
    </source>
</evidence>
<evidence type="ECO:0000313" key="3">
    <source>
        <dbReference type="EMBL" id="KAA8895259.1"/>
    </source>
</evidence>
<evidence type="ECO:0000313" key="4">
    <source>
        <dbReference type="Proteomes" id="UP000326924"/>
    </source>
</evidence>